<comment type="caution">
    <text evidence="3">The sequence shown here is derived from an EMBL/GenBank/DDBJ whole genome shotgun (WGS) entry which is preliminary data.</text>
</comment>
<dbReference type="Proteomes" id="UP001344888">
    <property type="component" value="Unassembled WGS sequence"/>
</dbReference>
<dbReference type="Gene3D" id="3.90.220.20">
    <property type="entry name" value="DNA methylase specificity domains"/>
    <property type="match status" value="1"/>
</dbReference>
<reference evidence="3 4" key="1">
    <citation type="submission" date="2023-03" db="EMBL/GenBank/DDBJ databases">
        <title>Bacillus Genome Sequencing.</title>
        <authorList>
            <person name="Dunlap C."/>
        </authorList>
    </citation>
    <scope>NUCLEOTIDE SEQUENCE [LARGE SCALE GENOMIC DNA]</scope>
    <source>
        <strain evidence="3 4">B-59205</strain>
    </source>
</reference>
<organism evidence="3 4">
    <name type="scientific">Metasolibacillus meyeri</name>
    <dbReference type="NCBI Taxonomy" id="1071052"/>
    <lineage>
        <taxon>Bacteria</taxon>
        <taxon>Bacillati</taxon>
        <taxon>Bacillota</taxon>
        <taxon>Bacilli</taxon>
        <taxon>Bacillales</taxon>
        <taxon>Caryophanaceae</taxon>
        <taxon>Metasolibacillus</taxon>
    </lineage>
</organism>
<dbReference type="InterPro" id="IPR044946">
    <property type="entry name" value="Restrct_endonuc_typeI_TRD_sf"/>
</dbReference>
<keyword evidence="2" id="KW-0238">DNA-binding</keyword>
<dbReference type="AlphaFoldDB" id="A0AAW9NTI8"/>
<protein>
    <recommendedName>
        <fullName evidence="5">Type I restriction modification DNA specificity domain-containing protein</fullName>
    </recommendedName>
</protein>
<keyword evidence="4" id="KW-1185">Reference proteome</keyword>
<proteinExistence type="predicted"/>
<evidence type="ECO:0000313" key="3">
    <source>
        <dbReference type="EMBL" id="MEC1179736.1"/>
    </source>
</evidence>
<evidence type="ECO:0000313" key="4">
    <source>
        <dbReference type="Proteomes" id="UP001344888"/>
    </source>
</evidence>
<evidence type="ECO:0008006" key="5">
    <source>
        <dbReference type="Google" id="ProtNLM"/>
    </source>
</evidence>
<sequence>MRQYKLGNIVTIAKGIEKPPTATFASEGIPFVTSEHWGLLTNIGCLPKIPHTVQHSMYLTRVPVGAILISPFENAYHICQQELYIGENMMAIIPYQRIILSEYLFYYLQVQPWKVEEIDQQIVYLPEIEIQQQFITHVIQLEAIVEQVQNILTALPQLEQYMLTENMYLLKLQKEQKELIEQFKWMGDIHKVLLNNMLELRGEP</sequence>
<keyword evidence="1" id="KW-0680">Restriction system</keyword>
<dbReference type="RefSeq" id="WP_326124217.1">
    <property type="nucleotide sequence ID" value="NZ_JARSFG010000019.1"/>
</dbReference>
<dbReference type="GO" id="GO:0003677">
    <property type="term" value="F:DNA binding"/>
    <property type="evidence" value="ECO:0007669"/>
    <property type="project" value="UniProtKB-KW"/>
</dbReference>
<dbReference type="GO" id="GO:0009307">
    <property type="term" value="P:DNA restriction-modification system"/>
    <property type="evidence" value="ECO:0007669"/>
    <property type="project" value="UniProtKB-KW"/>
</dbReference>
<name>A0AAW9NTI8_9BACL</name>
<accession>A0AAW9NTI8</accession>
<gene>
    <name evidence="3" type="ORF">P9B03_14645</name>
</gene>
<evidence type="ECO:0000256" key="1">
    <source>
        <dbReference type="ARBA" id="ARBA00022747"/>
    </source>
</evidence>
<dbReference type="EMBL" id="JARSFG010000019">
    <property type="protein sequence ID" value="MEC1179736.1"/>
    <property type="molecule type" value="Genomic_DNA"/>
</dbReference>
<evidence type="ECO:0000256" key="2">
    <source>
        <dbReference type="ARBA" id="ARBA00023125"/>
    </source>
</evidence>
<dbReference type="SUPFAM" id="SSF116734">
    <property type="entry name" value="DNA methylase specificity domain"/>
    <property type="match status" value="1"/>
</dbReference>